<dbReference type="NCBIfam" id="NF000756">
    <property type="entry name" value="PRK00047.1"/>
    <property type="match status" value="1"/>
</dbReference>
<dbReference type="PIRSF" id="PIRSF000538">
    <property type="entry name" value="GlpK"/>
    <property type="match status" value="1"/>
</dbReference>
<dbReference type="RefSeq" id="WP_102245405.1">
    <property type="nucleotide sequence ID" value="NZ_CP025704.1"/>
</dbReference>
<keyword evidence="5" id="KW-0319">Glycerol metabolism</keyword>
<dbReference type="InterPro" id="IPR005999">
    <property type="entry name" value="Glycerol_kin"/>
</dbReference>
<evidence type="ECO:0000313" key="11">
    <source>
        <dbReference type="Proteomes" id="UP000235584"/>
    </source>
</evidence>
<comment type="similarity">
    <text evidence="1">Belongs to the FGGY kinase family.</text>
</comment>
<proteinExistence type="inferred from homology"/>
<keyword evidence="4 10" id="KW-0418">Kinase</keyword>
<dbReference type="InterPro" id="IPR000577">
    <property type="entry name" value="Carb_kinase_FGGY"/>
</dbReference>
<organism evidence="10 11">
    <name type="scientific">Bacteriovorax stolpii</name>
    <name type="common">Bdellovibrio stolpii</name>
    <dbReference type="NCBI Taxonomy" id="960"/>
    <lineage>
        <taxon>Bacteria</taxon>
        <taxon>Pseudomonadati</taxon>
        <taxon>Bdellovibrionota</taxon>
        <taxon>Bacteriovoracia</taxon>
        <taxon>Bacteriovoracales</taxon>
        <taxon>Bacteriovoracaceae</taxon>
        <taxon>Bacteriovorax</taxon>
    </lineage>
</organism>
<dbReference type="PANTHER" id="PTHR10196:SF69">
    <property type="entry name" value="GLYCEROL KINASE"/>
    <property type="match status" value="1"/>
</dbReference>
<reference evidence="10 11" key="1">
    <citation type="submission" date="2018-01" db="EMBL/GenBank/DDBJ databases">
        <title>Complete genome sequence of Bacteriovorax stolpii DSM12778.</title>
        <authorList>
            <person name="Tang B."/>
            <person name="Chang J."/>
        </authorList>
    </citation>
    <scope>NUCLEOTIDE SEQUENCE [LARGE SCALE GENOMIC DNA]</scope>
    <source>
        <strain evidence="10 11">DSM 12778</strain>
    </source>
</reference>
<dbReference type="InterPro" id="IPR018485">
    <property type="entry name" value="FGGY_C"/>
</dbReference>
<evidence type="ECO:0000256" key="5">
    <source>
        <dbReference type="ARBA" id="ARBA00022798"/>
    </source>
</evidence>
<dbReference type="SUPFAM" id="SSF53067">
    <property type="entry name" value="Actin-like ATPase domain"/>
    <property type="match status" value="2"/>
</dbReference>
<evidence type="ECO:0000256" key="3">
    <source>
        <dbReference type="ARBA" id="ARBA00022741"/>
    </source>
</evidence>
<protein>
    <recommendedName>
        <fullName evidence="7">ATP:glycerol 3-phosphotransferase</fullName>
    </recommendedName>
</protein>
<evidence type="ECO:0000313" key="10">
    <source>
        <dbReference type="EMBL" id="AUO00118.1"/>
    </source>
</evidence>
<dbReference type="PROSITE" id="PS00933">
    <property type="entry name" value="FGGY_KINASES_1"/>
    <property type="match status" value="1"/>
</dbReference>
<feature type="domain" description="Carbohydrate kinase FGGY N-terminal" evidence="8">
    <location>
        <begin position="3"/>
        <end position="250"/>
    </location>
</feature>
<dbReference type="GO" id="GO:0006071">
    <property type="term" value="P:glycerol metabolic process"/>
    <property type="evidence" value="ECO:0007669"/>
    <property type="project" value="UniProtKB-KW"/>
</dbReference>
<dbReference type="Proteomes" id="UP000235584">
    <property type="component" value="Chromosome"/>
</dbReference>
<keyword evidence="6" id="KW-0067">ATP-binding</keyword>
<evidence type="ECO:0000256" key="7">
    <source>
        <dbReference type="ARBA" id="ARBA00043149"/>
    </source>
</evidence>
<feature type="domain" description="Carbohydrate kinase FGGY C-terminal" evidence="9">
    <location>
        <begin position="259"/>
        <end position="451"/>
    </location>
</feature>
<dbReference type="GO" id="GO:0004370">
    <property type="term" value="F:glycerol kinase activity"/>
    <property type="evidence" value="ECO:0007669"/>
    <property type="project" value="InterPro"/>
</dbReference>
<gene>
    <name evidence="10" type="primary">glpK</name>
    <name evidence="10" type="ORF">C0V70_18800</name>
</gene>
<dbReference type="GO" id="GO:0005524">
    <property type="term" value="F:ATP binding"/>
    <property type="evidence" value="ECO:0007669"/>
    <property type="project" value="UniProtKB-KW"/>
</dbReference>
<dbReference type="KEGG" id="bsto:C0V70_18800"/>
<keyword evidence="11" id="KW-1185">Reference proteome</keyword>
<evidence type="ECO:0000259" key="9">
    <source>
        <dbReference type="Pfam" id="PF02782"/>
    </source>
</evidence>
<name>A0A2K9NX74_BACTC</name>
<dbReference type="InterPro" id="IPR018483">
    <property type="entry name" value="Carb_kinase_FGGY_CS"/>
</dbReference>
<dbReference type="Pfam" id="PF02782">
    <property type="entry name" value="FGGY_C"/>
    <property type="match status" value="1"/>
</dbReference>
<dbReference type="Gene3D" id="3.30.420.40">
    <property type="match status" value="2"/>
</dbReference>
<evidence type="ECO:0000256" key="1">
    <source>
        <dbReference type="ARBA" id="ARBA00009156"/>
    </source>
</evidence>
<evidence type="ECO:0000259" key="8">
    <source>
        <dbReference type="Pfam" id="PF00370"/>
    </source>
</evidence>
<evidence type="ECO:0000256" key="4">
    <source>
        <dbReference type="ARBA" id="ARBA00022777"/>
    </source>
</evidence>
<dbReference type="PANTHER" id="PTHR10196">
    <property type="entry name" value="SUGAR KINASE"/>
    <property type="match status" value="1"/>
</dbReference>
<sequence length="496" mass="54493">MNYILSIDQGTTGTRSCLIDAETFTLIGQASKEYPQIYPKPSWVEHNLNDIWATVESTAKEVLKNNNVQAHQIKAIGITNQRETTCAFDKKGTPLANAIVWQDRRTSDFCQELKGKNLSEKIKEKTGLPIDPYFSATKMNWLLKNNSAVANAAKDGTLLFGTIDTFLLFKLTGHVSHKTDASNASRTMLMNLKTCDWDAELLDVFGVKKEFLPSIEDSFGNFGVTKGLSFLPDGIPVTGILGDQQSALFGQAGFHKGEMKCTYGTGAFVLLNTGDDLIYSKSGLLTTVEYRHKGKAVYALEGSSYIAGAAVQWLRDNLKIIKKSSEVEPLAREVHNFEELKHIQFFPFFAGIGSPYWNAEAKGAITGLTRDSGRAHIAFACLEGVAMAINDLLMAMKKDTGLSIKTLKVDGGAAANTLLMELQATISETTIVRPKVIETTAFGAAMAAAIGAGLTDFEKLSTTWKKDREFPIDSNLEGYIKDKRELWNKTISKMFT</sequence>
<keyword evidence="2" id="KW-0808">Transferase</keyword>
<dbReference type="EMBL" id="CP025704">
    <property type="protein sequence ID" value="AUO00118.1"/>
    <property type="molecule type" value="Genomic_DNA"/>
</dbReference>
<dbReference type="AlphaFoldDB" id="A0A2K9NX74"/>
<dbReference type="InterPro" id="IPR018484">
    <property type="entry name" value="FGGY_N"/>
</dbReference>
<dbReference type="Pfam" id="PF00370">
    <property type="entry name" value="FGGY_N"/>
    <property type="match status" value="1"/>
</dbReference>
<accession>A0A2K9NX74</accession>
<evidence type="ECO:0000256" key="2">
    <source>
        <dbReference type="ARBA" id="ARBA00022679"/>
    </source>
</evidence>
<keyword evidence="3" id="KW-0547">Nucleotide-binding</keyword>
<dbReference type="GO" id="GO:0005829">
    <property type="term" value="C:cytosol"/>
    <property type="evidence" value="ECO:0007669"/>
    <property type="project" value="TreeGrafter"/>
</dbReference>
<dbReference type="FunFam" id="3.30.420.40:FF:000008">
    <property type="entry name" value="Glycerol kinase"/>
    <property type="match status" value="1"/>
</dbReference>
<dbReference type="NCBIfam" id="TIGR01311">
    <property type="entry name" value="glycerol_kin"/>
    <property type="match status" value="1"/>
</dbReference>
<evidence type="ECO:0000256" key="6">
    <source>
        <dbReference type="ARBA" id="ARBA00022840"/>
    </source>
</evidence>
<dbReference type="GO" id="GO:0006072">
    <property type="term" value="P:glycerol-3-phosphate metabolic process"/>
    <property type="evidence" value="ECO:0007669"/>
    <property type="project" value="InterPro"/>
</dbReference>
<dbReference type="InterPro" id="IPR043129">
    <property type="entry name" value="ATPase_NBD"/>
</dbReference>